<evidence type="ECO:0000256" key="1">
    <source>
        <dbReference type="SAM" id="SignalP"/>
    </source>
</evidence>
<reference evidence="3 4" key="1">
    <citation type="submission" date="2021-05" db="EMBL/GenBank/DDBJ databases">
        <title>Culturable bacteria isolated from Daya Bay.</title>
        <authorList>
            <person name="Zheng W."/>
            <person name="Yu S."/>
            <person name="Huang Y."/>
        </authorList>
    </citation>
    <scope>NUCLEOTIDE SEQUENCE [LARGE SCALE GENOMIC DNA]</scope>
    <source>
        <strain evidence="3 4">DP4N28-5</strain>
    </source>
</reference>
<feature type="signal peptide" evidence="1">
    <location>
        <begin position="1"/>
        <end position="17"/>
    </location>
</feature>
<accession>A0ABS6T1J4</accession>
<keyword evidence="1" id="KW-0732">Signal</keyword>
<protein>
    <submittedName>
        <fullName evidence="3">DUF1311 domain-containing protein</fullName>
    </submittedName>
</protein>
<dbReference type="Proteomes" id="UP000756530">
    <property type="component" value="Unassembled WGS sequence"/>
</dbReference>
<feature type="domain" description="Lysozyme inhibitor LprI-like N-terminal" evidence="2">
    <location>
        <begin position="51"/>
        <end position="156"/>
    </location>
</feature>
<evidence type="ECO:0000313" key="4">
    <source>
        <dbReference type="Proteomes" id="UP000756530"/>
    </source>
</evidence>
<sequence>MKHLVLLATLAATPATAQELVYDFSHTQACIGQAEDWHDKLACVGTSADRCMEESAGGYSTIGMGSCLAAELDDWDASLGEAYTTLLARLEGYDADAPDHVVLKQADMLEGMQGAWIGYRDIACDYERAKWQGGTGGGPAALACLVEMTGEQTLKLQADLNFE</sequence>
<proteinExistence type="predicted"/>
<comment type="caution">
    <text evidence="3">The sequence shown here is derived from an EMBL/GenBank/DDBJ whole genome shotgun (WGS) entry which is preliminary data.</text>
</comment>
<feature type="chain" id="PRO_5046622471" evidence="1">
    <location>
        <begin position="18"/>
        <end position="163"/>
    </location>
</feature>
<evidence type="ECO:0000259" key="2">
    <source>
        <dbReference type="Pfam" id="PF07007"/>
    </source>
</evidence>
<keyword evidence="4" id="KW-1185">Reference proteome</keyword>
<evidence type="ECO:0000313" key="3">
    <source>
        <dbReference type="EMBL" id="MBV7379092.1"/>
    </source>
</evidence>
<dbReference type="Pfam" id="PF07007">
    <property type="entry name" value="LprI"/>
    <property type="match status" value="1"/>
</dbReference>
<dbReference type="EMBL" id="JAHUZE010000002">
    <property type="protein sequence ID" value="MBV7379092.1"/>
    <property type="molecule type" value="Genomic_DNA"/>
</dbReference>
<dbReference type="InterPro" id="IPR009739">
    <property type="entry name" value="LprI-like_N"/>
</dbReference>
<dbReference type="RefSeq" id="WP_218392244.1">
    <property type="nucleotide sequence ID" value="NZ_JAHUZE010000002.1"/>
</dbReference>
<gene>
    <name evidence="3" type="ORF">KJP28_09135</name>
</gene>
<organism evidence="3 4">
    <name type="scientific">Maritimibacter dapengensis</name>
    <dbReference type="NCBI Taxonomy" id="2836868"/>
    <lineage>
        <taxon>Bacteria</taxon>
        <taxon>Pseudomonadati</taxon>
        <taxon>Pseudomonadota</taxon>
        <taxon>Alphaproteobacteria</taxon>
        <taxon>Rhodobacterales</taxon>
        <taxon>Roseobacteraceae</taxon>
        <taxon>Maritimibacter</taxon>
    </lineage>
</organism>
<name>A0ABS6T1J4_9RHOB</name>